<feature type="non-terminal residue" evidence="1">
    <location>
        <position position="1"/>
    </location>
</feature>
<accession>A0A0F9ABU5</accession>
<name>A0A0F9ABU5_9ZZZZ</name>
<dbReference type="EMBL" id="LAZR01043506">
    <property type="protein sequence ID" value="KKL06910.1"/>
    <property type="molecule type" value="Genomic_DNA"/>
</dbReference>
<protein>
    <submittedName>
        <fullName evidence="1">Uncharacterized protein</fullName>
    </submittedName>
</protein>
<gene>
    <name evidence="1" type="ORF">LCGC14_2591320</name>
</gene>
<organism evidence="1">
    <name type="scientific">marine sediment metagenome</name>
    <dbReference type="NCBI Taxonomy" id="412755"/>
    <lineage>
        <taxon>unclassified sequences</taxon>
        <taxon>metagenomes</taxon>
        <taxon>ecological metagenomes</taxon>
    </lineage>
</organism>
<comment type="caution">
    <text evidence="1">The sequence shown here is derived from an EMBL/GenBank/DDBJ whole genome shotgun (WGS) entry which is preliminary data.</text>
</comment>
<reference evidence="1" key="1">
    <citation type="journal article" date="2015" name="Nature">
        <title>Complex archaea that bridge the gap between prokaryotes and eukaryotes.</title>
        <authorList>
            <person name="Spang A."/>
            <person name="Saw J.H."/>
            <person name="Jorgensen S.L."/>
            <person name="Zaremba-Niedzwiedzka K."/>
            <person name="Martijn J."/>
            <person name="Lind A.E."/>
            <person name="van Eijk R."/>
            <person name="Schleper C."/>
            <person name="Guy L."/>
            <person name="Ettema T.J."/>
        </authorList>
    </citation>
    <scope>NUCLEOTIDE SEQUENCE</scope>
</reference>
<dbReference type="AlphaFoldDB" id="A0A0F9ABU5"/>
<sequence>NRLMSSALSSWGASNEASFAFGAIELVGYGGNGG</sequence>
<evidence type="ECO:0000313" key="1">
    <source>
        <dbReference type="EMBL" id="KKL06910.1"/>
    </source>
</evidence>
<proteinExistence type="predicted"/>